<dbReference type="InterPro" id="IPR016166">
    <property type="entry name" value="FAD-bd_PCMH"/>
</dbReference>
<keyword evidence="8" id="KW-1133">Transmembrane helix</keyword>
<evidence type="ECO:0000256" key="3">
    <source>
        <dbReference type="ARBA" id="ARBA00022723"/>
    </source>
</evidence>
<evidence type="ECO:0000256" key="2">
    <source>
        <dbReference type="ARBA" id="ARBA00022630"/>
    </source>
</evidence>
<dbReference type="InterPro" id="IPR004113">
    <property type="entry name" value="FAD-bd_oxidored_4_C"/>
</dbReference>
<dbReference type="GO" id="GO:0071949">
    <property type="term" value="F:FAD binding"/>
    <property type="evidence" value="ECO:0007669"/>
    <property type="project" value="InterPro"/>
</dbReference>
<organism evidence="11 12">
    <name type="scientific">Aquisphaera giovannonii</name>
    <dbReference type="NCBI Taxonomy" id="406548"/>
    <lineage>
        <taxon>Bacteria</taxon>
        <taxon>Pseudomonadati</taxon>
        <taxon>Planctomycetota</taxon>
        <taxon>Planctomycetia</taxon>
        <taxon>Isosphaerales</taxon>
        <taxon>Isosphaeraceae</taxon>
        <taxon>Aquisphaera</taxon>
    </lineage>
</organism>
<feature type="domain" description="4Fe-4S ferredoxin-type" evidence="9">
    <location>
        <begin position="627"/>
        <end position="657"/>
    </location>
</feature>
<feature type="domain" description="FAD-binding PCMH-type" evidence="10">
    <location>
        <begin position="55"/>
        <end position="287"/>
    </location>
</feature>
<comment type="cofactor">
    <cofactor evidence="1">
        <name>FAD</name>
        <dbReference type="ChEBI" id="CHEBI:57692"/>
    </cofactor>
</comment>
<dbReference type="GO" id="GO:0004458">
    <property type="term" value="F:D-lactate dehydrogenase (cytochrome) activity"/>
    <property type="evidence" value="ECO:0007669"/>
    <property type="project" value="TreeGrafter"/>
</dbReference>
<evidence type="ECO:0000259" key="9">
    <source>
        <dbReference type="PROSITE" id="PS51379"/>
    </source>
</evidence>
<evidence type="ECO:0000256" key="6">
    <source>
        <dbReference type="ARBA" id="ARBA00023004"/>
    </source>
</evidence>
<dbReference type="PANTHER" id="PTHR11748:SF119">
    <property type="entry name" value="D-2-HYDROXYGLUTARATE DEHYDROGENASE"/>
    <property type="match status" value="1"/>
</dbReference>
<dbReference type="Pfam" id="PF01565">
    <property type="entry name" value="FAD_binding_4"/>
    <property type="match status" value="1"/>
</dbReference>
<dbReference type="OrthoDB" id="9767256at2"/>
<evidence type="ECO:0000313" key="12">
    <source>
        <dbReference type="Proteomes" id="UP000324233"/>
    </source>
</evidence>
<dbReference type="SUPFAM" id="SSF46548">
    <property type="entry name" value="alpha-helical ferredoxin"/>
    <property type="match status" value="1"/>
</dbReference>
<dbReference type="KEGG" id="agv:OJF2_66100"/>
<evidence type="ECO:0000259" key="10">
    <source>
        <dbReference type="PROSITE" id="PS51387"/>
    </source>
</evidence>
<dbReference type="GO" id="GO:0051536">
    <property type="term" value="F:iron-sulfur cluster binding"/>
    <property type="evidence" value="ECO:0007669"/>
    <property type="project" value="UniProtKB-KW"/>
</dbReference>
<dbReference type="AlphaFoldDB" id="A0A5B9WCL9"/>
<gene>
    <name evidence="11" type="primary">glpC_3</name>
    <name evidence="11" type="ORF">OJF2_66100</name>
</gene>
<dbReference type="Pfam" id="PF02754">
    <property type="entry name" value="CCG"/>
    <property type="match status" value="1"/>
</dbReference>
<dbReference type="GO" id="GO:0008720">
    <property type="term" value="F:D-lactate dehydrogenase (NAD+) activity"/>
    <property type="evidence" value="ECO:0007669"/>
    <property type="project" value="TreeGrafter"/>
</dbReference>
<dbReference type="InterPro" id="IPR004017">
    <property type="entry name" value="Cys_rich_dom"/>
</dbReference>
<evidence type="ECO:0000256" key="5">
    <source>
        <dbReference type="ARBA" id="ARBA00023002"/>
    </source>
</evidence>
<dbReference type="Proteomes" id="UP000324233">
    <property type="component" value="Chromosome"/>
</dbReference>
<dbReference type="SUPFAM" id="SSF56176">
    <property type="entry name" value="FAD-binding/transporter-associated domain-like"/>
    <property type="match status" value="1"/>
</dbReference>
<dbReference type="InterPro" id="IPR036318">
    <property type="entry name" value="FAD-bd_PCMH-like_sf"/>
</dbReference>
<dbReference type="GO" id="GO:0046872">
    <property type="term" value="F:metal ion binding"/>
    <property type="evidence" value="ECO:0007669"/>
    <property type="project" value="UniProtKB-KW"/>
</dbReference>
<keyword evidence="7" id="KW-0411">Iron-sulfur</keyword>
<keyword evidence="5" id="KW-0560">Oxidoreductase</keyword>
<dbReference type="PANTHER" id="PTHR11748">
    <property type="entry name" value="D-LACTATE DEHYDROGENASE"/>
    <property type="match status" value="1"/>
</dbReference>
<dbReference type="SUPFAM" id="SSF55103">
    <property type="entry name" value="FAD-linked oxidases, C-terminal domain"/>
    <property type="match status" value="1"/>
</dbReference>
<dbReference type="Gene3D" id="3.30.465.10">
    <property type="match status" value="1"/>
</dbReference>
<evidence type="ECO:0000256" key="4">
    <source>
        <dbReference type="ARBA" id="ARBA00022827"/>
    </source>
</evidence>
<dbReference type="GO" id="GO:1903457">
    <property type="term" value="P:lactate catabolic process"/>
    <property type="evidence" value="ECO:0007669"/>
    <property type="project" value="TreeGrafter"/>
</dbReference>
<accession>A0A5B9WCL9</accession>
<dbReference type="InterPro" id="IPR016164">
    <property type="entry name" value="FAD-linked_Oxase-like_C"/>
</dbReference>
<dbReference type="Pfam" id="PF02913">
    <property type="entry name" value="FAD-oxidase_C"/>
    <property type="match status" value="1"/>
</dbReference>
<dbReference type="Pfam" id="PF13183">
    <property type="entry name" value="Fer4_8"/>
    <property type="match status" value="1"/>
</dbReference>
<reference evidence="11 12" key="1">
    <citation type="submission" date="2019-08" db="EMBL/GenBank/DDBJ databases">
        <title>Deep-cultivation of Planctomycetes and their phenomic and genomic characterization uncovers novel biology.</title>
        <authorList>
            <person name="Wiegand S."/>
            <person name="Jogler M."/>
            <person name="Boedeker C."/>
            <person name="Pinto D."/>
            <person name="Vollmers J."/>
            <person name="Rivas-Marin E."/>
            <person name="Kohn T."/>
            <person name="Peeters S.H."/>
            <person name="Heuer A."/>
            <person name="Rast P."/>
            <person name="Oberbeckmann S."/>
            <person name="Bunk B."/>
            <person name="Jeske O."/>
            <person name="Meyerdierks A."/>
            <person name="Storesund J.E."/>
            <person name="Kallscheuer N."/>
            <person name="Luecker S."/>
            <person name="Lage O.M."/>
            <person name="Pohl T."/>
            <person name="Merkel B.J."/>
            <person name="Hornburger P."/>
            <person name="Mueller R.-W."/>
            <person name="Bruemmer F."/>
            <person name="Labrenz M."/>
            <person name="Spormann A.M."/>
            <person name="Op den Camp H."/>
            <person name="Overmann J."/>
            <person name="Amann R."/>
            <person name="Jetten M.S.M."/>
            <person name="Mascher T."/>
            <person name="Medema M.H."/>
            <person name="Devos D.P."/>
            <person name="Kaster A.-K."/>
            <person name="Ovreas L."/>
            <person name="Rohde M."/>
            <person name="Galperin M.Y."/>
            <person name="Jogler C."/>
        </authorList>
    </citation>
    <scope>NUCLEOTIDE SEQUENCE [LARGE SCALE GENOMIC DNA]</scope>
    <source>
        <strain evidence="11 12">OJF2</strain>
    </source>
</reference>
<dbReference type="InterPro" id="IPR016169">
    <property type="entry name" value="FAD-bd_PCMH_sub2"/>
</dbReference>
<feature type="transmembrane region" description="Helical" evidence="8">
    <location>
        <begin position="1004"/>
        <end position="1025"/>
    </location>
</feature>
<dbReference type="InterPro" id="IPR006094">
    <property type="entry name" value="Oxid_FAD_bind_N"/>
</dbReference>
<dbReference type="PROSITE" id="PS51379">
    <property type="entry name" value="4FE4S_FER_2"/>
    <property type="match status" value="1"/>
</dbReference>
<protein>
    <submittedName>
        <fullName evidence="11">Anaerobic glycerol-3-phosphate dehydrogenase subunit C</fullName>
    </submittedName>
</protein>
<evidence type="ECO:0000313" key="11">
    <source>
        <dbReference type="EMBL" id="QEH38014.1"/>
    </source>
</evidence>
<keyword evidence="2" id="KW-0285">Flavoprotein</keyword>
<dbReference type="InterPro" id="IPR016167">
    <property type="entry name" value="FAD-bd_PCMH_sub1"/>
</dbReference>
<name>A0A5B9WCL9_9BACT</name>
<dbReference type="PROSITE" id="PS00198">
    <property type="entry name" value="4FE4S_FER_1"/>
    <property type="match status" value="1"/>
</dbReference>
<evidence type="ECO:0000256" key="1">
    <source>
        <dbReference type="ARBA" id="ARBA00001974"/>
    </source>
</evidence>
<evidence type="ECO:0000256" key="7">
    <source>
        <dbReference type="ARBA" id="ARBA00023014"/>
    </source>
</evidence>
<dbReference type="InterPro" id="IPR017896">
    <property type="entry name" value="4Fe4S_Fe-S-bd"/>
</dbReference>
<keyword evidence="6" id="KW-0408">Iron</keyword>
<sequence>MTTMLTTAGTRQRRLSDISPSDASALEAALRASVRGEVRFDAGSRSLYATDGSNYRQVPIGVVIPTSVEDVIATVAACRAHGAPVLSRGGGTSLTGGCCNVAVVMDFSKHLNRVLWVDPDRKLARIQPGTKLDHLRLEAEKHGLTFAPDPSTHAYCTLGGMIGNNSCGVHSLIGLGTGRTSDQVDELDILLYDGTRLTVGPTPEDELGRIVSGGGRRGEIYARLKDLRDRYADEVRRRYPEDLPRRVSGYNLDDLLPERGFHVARALSGTEGTCVTVLEAQVHLVPSPRSRSVLVLGYPDVYQAGDHVAEILEAKPMGLEGIDDVLVSDMKKKHIHPQDITLLPEGEGWLIVEFGGANRDESDAKANRLMERLKGLENPPSMKLFDDEAEEEHLWKVRESGLGATARIPGAPDAWEGWEDSAVPPSKVGPYLRDLRGLLRKYGYGCALYGHFGQGCIHTRIDFDLKTAEGVETFRRFLDEAGDLVVSYGGSISGEHGDGQSKAALLPKMFGGDLVRAFGEFKAIWDPLNRMNPHKVVDPYLPGENLRLGPHYHPPQVETHFKFPDDKGSFAYATERCVGVSLCRKDEFGTMCPSYMVTKEEKHSTRGRTHLLFEMLQGDPMKGGWKSEPVKEALDLCLACKACRTECPMNVDMATYKAEFLSHYYEGRVRPRHAYAMGWIHWWARLASLAPGVVNLITHLPIVGKAIQAAGGISTRREMPRFAPETFKAWWRRRAPRNLDRPRVLLWADTFNNHFHPQTAIAAVEVLEAAGFRVDVPMQHLCCGRPLYDFGMLDTAKQLWRDILDALRTDIEAGTPVVGLEPSCVAAFRDELINLFPMDEDARRLASKTYMLSEFLQKHAPDFRPPKLKRKAIVQKHCHHDHVMKFTDEGAVMSRMGMDFEVLDWGCCGMAGSFGFEAEHYDVSVAVGERGMLPAIREAPPDTLIIADGFSCREQIAGLTGRGALHLAQVLQMALREGPGGPSHGLPEADYQPLGRWRPEPSSAAVAAVAGLGALAGIGLAWGMVRAFRPALASESNRGRLPWT</sequence>
<keyword evidence="4" id="KW-0274">FAD</keyword>
<dbReference type="PROSITE" id="PS51387">
    <property type="entry name" value="FAD_PCMH"/>
    <property type="match status" value="1"/>
</dbReference>
<dbReference type="Gene3D" id="3.30.43.10">
    <property type="entry name" value="Uridine Diphospho-n-acetylenolpyruvylglucosamine Reductase, domain 2"/>
    <property type="match status" value="1"/>
</dbReference>
<keyword evidence="8" id="KW-0472">Membrane</keyword>
<evidence type="ECO:0000256" key="8">
    <source>
        <dbReference type="SAM" id="Phobius"/>
    </source>
</evidence>
<keyword evidence="3" id="KW-0479">Metal-binding</keyword>
<keyword evidence="8" id="KW-0812">Transmembrane</keyword>
<dbReference type="EMBL" id="CP042997">
    <property type="protein sequence ID" value="QEH38014.1"/>
    <property type="molecule type" value="Genomic_DNA"/>
</dbReference>
<proteinExistence type="predicted"/>
<keyword evidence="12" id="KW-1185">Reference proteome</keyword>
<dbReference type="InterPro" id="IPR017900">
    <property type="entry name" value="4Fe4S_Fe_S_CS"/>
</dbReference>
<dbReference type="Gene3D" id="3.30.70.2740">
    <property type="match status" value="1"/>
</dbReference>